<evidence type="ECO:0000313" key="2">
    <source>
        <dbReference type="EMBL" id="ETO14529.1"/>
    </source>
</evidence>
<dbReference type="InterPro" id="IPR037151">
    <property type="entry name" value="AlkB-like_sf"/>
</dbReference>
<dbReference type="InterPro" id="IPR027450">
    <property type="entry name" value="AlkB-like"/>
</dbReference>
<dbReference type="OMA" id="PRMAKRE"/>
<protein>
    <recommendedName>
        <fullName evidence="1">Alpha-ketoglutarate-dependent dioxygenase AlkB-like domain-containing protein</fullName>
    </recommendedName>
</protein>
<accession>X6ML03</accession>
<dbReference type="Proteomes" id="UP000023152">
    <property type="component" value="Unassembled WGS sequence"/>
</dbReference>
<evidence type="ECO:0000259" key="1">
    <source>
        <dbReference type="Pfam" id="PF13532"/>
    </source>
</evidence>
<comment type="caution">
    <text evidence="2">The sequence shown here is derived from an EMBL/GenBank/DDBJ whole genome shotgun (WGS) entry which is preliminary data.</text>
</comment>
<dbReference type="OrthoDB" id="6614653at2759"/>
<reference evidence="2 3" key="1">
    <citation type="journal article" date="2013" name="Curr. Biol.">
        <title>The Genome of the Foraminiferan Reticulomyxa filosa.</title>
        <authorList>
            <person name="Glockner G."/>
            <person name="Hulsmann N."/>
            <person name="Schleicher M."/>
            <person name="Noegel A.A."/>
            <person name="Eichinger L."/>
            <person name="Gallinger C."/>
            <person name="Pawlowski J."/>
            <person name="Sierra R."/>
            <person name="Euteneuer U."/>
            <person name="Pillet L."/>
            <person name="Moustafa A."/>
            <person name="Platzer M."/>
            <person name="Groth M."/>
            <person name="Szafranski K."/>
            <person name="Schliwa M."/>
        </authorList>
    </citation>
    <scope>NUCLEOTIDE SEQUENCE [LARGE SCALE GENOMIC DNA]</scope>
</reference>
<name>X6ML03_RETFI</name>
<feature type="domain" description="Alpha-ketoglutarate-dependent dioxygenase AlkB-like" evidence="1">
    <location>
        <begin position="22"/>
        <end position="212"/>
    </location>
</feature>
<keyword evidence="3" id="KW-1185">Reference proteome</keyword>
<dbReference type="AlphaFoldDB" id="X6ML03"/>
<dbReference type="Gene3D" id="2.60.120.590">
    <property type="entry name" value="Alpha-ketoglutarate-dependent dioxygenase AlkB-like"/>
    <property type="match status" value="1"/>
</dbReference>
<organism evidence="2 3">
    <name type="scientific">Reticulomyxa filosa</name>
    <dbReference type="NCBI Taxonomy" id="46433"/>
    <lineage>
        <taxon>Eukaryota</taxon>
        <taxon>Sar</taxon>
        <taxon>Rhizaria</taxon>
        <taxon>Retaria</taxon>
        <taxon>Foraminifera</taxon>
        <taxon>Monothalamids</taxon>
        <taxon>Reticulomyxidae</taxon>
        <taxon>Reticulomyxa</taxon>
    </lineage>
</organism>
<dbReference type="Pfam" id="PF13532">
    <property type="entry name" value="2OG-FeII_Oxy_2"/>
    <property type="match status" value="1"/>
</dbReference>
<proteinExistence type="predicted"/>
<gene>
    <name evidence="2" type="ORF">RFI_22839</name>
</gene>
<sequence length="227" mass="25781">MTKLETPTTNKSVQYEILQHNVILLRDVLTIPQQVQLWKCIQESSRHYKETRARNAKSNFIKVLSFSTDAKKWKNKIPSMFYDITDIAVLLLFKETIASSVSKFVPNSMHPTYITSFKYPVKGGTLTEHVDVKSNWVVLYSLGNSANFTVKSPQMQQKKAFSFNSGDVLVFDASEKAKIKHGITHIIEDTVPSALVDCCPELKEWRVSIQFRVFGELKPSKTTSGSE</sequence>
<dbReference type="SUPFAM" id="SSF51197">
    <property type="entry name" value="Clavaminate synthase-like"/>
    <property type="match status" value="1"/>
</dbReference>
<dbReference type="EMBL" id="ASPP01019990">
    <property type="protein sequence ID" value="ETO14529.1"/>
    <property type="molecule type" value="Genomic_DNA"/>
</dbReference>
<evidence type="ECO:0000313" key="3">
    <source>
        <dbReference type="Proteomes" id="UP000023152"/>
    </source>
</evidence>